<evidence type="ECO:0000313" key="9">
    <source>
        <dbReference type="Proteomes" id="UP000095200"/>
    </source>
</evidence>
<dbReference type="AlphaFoldDB" id="A0A194AK40"/>
<feature type="domain" description="tRNA pseudouridylate synthase B C-terminal" evidence="7">
    <location>
        <begin position="177"/>
        <end position="223"/>
    </location>
</feature>
<dbReference type="HAMAP" id="MF_01080">
    <property type="entry name" value="TruB_bact"/>
    <property type="match status" value="1"/>
</dbReference>
<feature type="active site" description="Nucleophile" evidence="5">
    <location>
        <position position="43"/>
    </location>
</feature>
<dbReference type="Gene3D" id="3.30.2350.10">
    <property type="entry name" value="Pseudouridine synthase"/>
    <property type="match status" value="1"/>
</dbReference>
<evidence type="ECO:0000256" key="5">
    <source>
        <dbReference type="HAMAP-Rule" id="MF_01080"/>
    </source>
</evidence>
<dbReference type="PANTHER" id="PTHR13767">
    <property type="entry name" value="TRNA-PSEUDOURIDINE SYNTHASE"/>
    <property type="match status" value="1"/>
</dbReference>
<keyword evidence="9" id="KW-1185">Reference proteome</keyword>
<dbReference type="PANTHER" id="PTHR13767:SF2">
    <property type="entry name" value="PSEUDOURIDYLATE SYNTHASE TRUB1"/>
    <property type="match status" value="1"/>
</dbReference>
<comment type="similarity">
    <text evidence="2 5">Belongs to the pseudouridine synthase TruB family. Type 1 subfamily.</text>
</comment>
<keyword evidence="4 5" id="KW-0413">Isomerase</keyword>
<dbReference type="GO" id="GO:0160148">
    <property type="term" value="F:tRNA pseudouridine(55) synthase activity"/>
    <property type="evidence" value="ECO:0007669"/>
    <property type="project" value="UniProtKB-EC"/>
</dbReference>
<evidence type="ECO:0000313" key="8">
    <source>
        <dbReference type="EMBL" id="GAU09610.1"/>
    </source>
</evidence>
<dbReference type="GO" id="GO:0031119">
    <property type="term" value="P:tRNA pseudouridine synthesis"/>
    <property type="evidence" value="ECO:0007669"/>
    <property type="project" value="UniProtKB-UniRule"/>
</dbReference>
<dbReference type="EC" id="5.4.99.25" evidence="5"/>
<comment type="catalytic activity">
    <reaction evidence="1 5">
        <text>uridine(55) in tRNA = pseudouridine(55) in tRNA</text>
        <dbReference type="Rhea" id="RHEA:42532"/>
        <dbReference type="Rhea" id="RHEA-COMP:10101"/>
        <dbReference type="Rhea" id="RHEA-COMP:10102"/>
        <dbReference type="ChEBI" id="CHEBI:65314"/>
        <dbReference type="ChEBI" id="CHEBI:65315"/>
        <dbReference type="EC" id="5.4.99.25"/>
    </reaction>
</comment>
<feature type="domain" description="Pseudouridine synthase II N-terminal" evidence="6">
    <location>
        <begin position="28"/>
        <end position="176"/>
    </location>
</feature>
<organism evidence="8 9">
    <name type="scientific">Desulfoplanes formicivorans</name>
    <dbReference type="NCBI Taxonomy" id="1592317"/>
    <lineage>
        <taxon>Bacteria</taxon>
        <taxon>Pseudomonadati</taxon>
        <taxon>Thermodesulfobacteriota</taxon>
        <taxon>Desulfovibrionia</taxon>
        <taxon>Desulfovibrionales</taxon>
        <taxon>Desulfoplanaceae</taxon>
        <taxon>Desulfoplanes</taxon>
    </lineage>
</organism>
<evidence type="ECO:0000259" key="6">
    <source>
        <dbReference type="Pfam" id="PF01509"/>
    </source>
</evidence>
<dbReference type="GO" id="GO:1990481">
    <property type="term" value="P:mRNA pseudouridine synthesis"/>
    <property type="evidence" value="ECO:0007669"/>
    <property type="project" value="TreeGrafter"/>
</dbReference>
<evidence type="ECO:0000256" key="3">
    <source>
        <dbReference type="ARBA" id="ARBA00022694"/>
    </source>
</evidence>
<dbReference type="STRING" id="1592317.DPF_2339"/>
<comment type="function">
    <text evidence="5">Responsible for synthesis of pseudouridine from uracil-55 in the psi GC loop of transfer RNAs.</text>
</comment>
<dbReference type="Pfam" id="PF16198">
    <property type="entry name" value="TruB_C_2"/>
    <property type="match status" value="1"/>
</dbReference>
<sequence length="305" mass="33612">MQSAQQHGILVLDKPQGPTSAACLNVIKRKLGQKKIGHAGTLDPMATGVLLVLLGQGTKLAPYLTSGIKTYAGELKLGLTTDTYDIEGRIIEEHPIDGLSPRKIQREVLDWQTLTMQEVPPVSAAKHQGKPLYKLHRQGKEVPVKTKPIHISQVEIIGIDLPLVQFRVTCSQGTYIRSLAHSLGKRLGCGATLTKLRRERCHPFDLSQAHLLDDVVADAEGWHNRIIPLAKALPHWSTEVVSNEQTLEIMNGTWLPVPLEENHAEGDQRMFLDPQGSPLALVQATIRQGTLHWAILRGLWSPAST</sequence>
<evidence type="ECO:0000259" key="7">
    <source>
        <dbReference type="Pfam" id="PF16198"/>
    </source>
</evidence>
<dbReference type="InterPro" id="IPR032819">
    <property type="entry name" value="TruB_C"/>
</dbReference>
<keyword evidence="3 5" id="KW-0819">tRNA processing</keyword>
<proteinExistence type="inferred from homology"/>
<dbReference type="GO" id="GO:0003723">
    <property type="term" value="F:RNA binding"/>
    <property type="evidence" value="ECO:0007669"/>
    <property type="project" value="InterPro"/>
</dbReference>
<dbReference type="RefSeq" id="WP_069859872.1">
    <property type="nucleotide sequence ID" value="NZ_BDFE01000020.1"/>
</dbReference>
<dbReference type="OrthoDB" id="9802309at2"/>
<dbReference type="EMBL" id="BDFE01000020">
    <property type="protein sequence ID" value="GAU09610.1"/>
    <property type="molecule type" value="Genomic_DNA"/>
</dbReference>
<gene>
    <name evidence="5" type="primary">truB</name>
    <name evidence="8" type="ORF">DPF_2339</name>
</gene>
<dbReference type="InterPro" id="IPR014780">
    <property type="entry name" value="tRNA_psdUridine_synth_TruB"/>
</dbReference>
<dbReference type="SUPFAM" id="SSF55120">
    <property type="entry name" value="Pseudouridine synthase"/>
    <property type="match status" value="1"/>
</dbReference>
<reference evidence="9" key="1">
    <citation type="submission" date="2016-06" db="EMBL/GenBank/DDBJ databases">
        <title>Draft genome sequence of Desulfoplanes formicivorans strain Pf12B.</title>
        <authorList>
            <person name="Watanabe M."/>
            <person name="Kojima H."/>
            <person name="Fukui M."/>
        </authorList>
    </citation>
    <scope>NUCLEOTIDE SEQUENCE [LARGE SCALE GENOMIC DNA]</scope>
    <source>
        <strain evidence="9">Pf12B</strain>
    </source>
</reference>
<comment type="caution">
    <text evidence="8">The sequence shown here is derived from an EMBL/GenBank/DDBJ whole genome shotgun (WGS) entry which is preliminary data.</text>
</comment>
<dbReference type="Proteomes" id="UP000095200">
    <property type="component" value="Unassembled WGS sequence"/>
</dbReference>
<name>A0A194AK40_9BACT</name>
<dbReference type="CDD" id="cd02573">
    <property type="entry name" value="PseudoU_synth_EcTruB"/>
    <property type="match status" value="1"/>
</dbReference>
<dbReference type="NCBIfam" id="TIGR00431">
    <property type="entry name" value="TruB"/>
    <property type="match status" value="1"/>
</dbReference>
<evidence type="ECO:0000256" key="1">
    <source>
        <dbReference type="ARBA" id="ARBA00000385"/>
    </source>
</evidence>
<dbReference type="Pfam" id="PF01509">
    <property type="entry name" value="TruB_N"/>
    <property type="match status" value="1"/>
</dbReference>
<dbReference type="InterPro" id="IPR002501">
    <property type="entry name" value="PsdUridine_synth_N"/>
</dbReference>
<protein>
    <recommendedName>
        <fullName evidence="5">tRNA pseudouridine synthase B</fullName>
        <ecNumber evidence="5">5.4.99.25</ecNumber>
    </recommendedName>
    <alternativeName>
        <fullName evidence="5">tRNA pseudouridine(55) synthase</fullName>
        <shortName evidence="5">Psi55 synthase</shortName>
    </alternativeName>
    <alternativeName>
        <fullName evidence="5">tRNA pseudouridylate synthase</fullName>
    </alternativeName>
    <alternativeName>
        <fullName evidence="5">tRNA-uridine isomerase</fullName>
    </alternativeName>
</protein>
<evidence type="ECO:0000256" key="4">
    <source>
        <dbReference type="ARBA" id="ARBA00023235"/>
    </source>
</evidence>
<dbReference type="InterPro" id="IPR020103">
    <property type="entry name" value="PsdUridine_synth_cat_dom_sf"/>
</dbReference>
<accession>A0A194AK40</accession>
<evidence type="ECO:0000256" key="2">
    <source>
        <dbReference type="ARBA" id="ARBA00005642"/>
    </source>
</evidence>